<accession>A0ABT9NCD6</accession>
<dbReference type="RefSeq" id="WP_278058939.1">
    <property type="nucleotide sequence ID" value="NZ_CP121247.1"/>
</dbReference>
<sequence length="248" mass="25254">MAKHAMAPEHGTVTRYGVAGAALASVAGVFVGMSSPAAADTHTDAAKRAVVPTTVEVATAQAASTVKVETAEVGKWEIAKVDFDAKAAPEPVADQPEQSAPEAENQAPAPRAQQSRATQRNDAAPANKAKAAAPRVVGSGNSAVVSIARQYSGAPYRSGGATPAGWDCSGFTSYVFAQAGIHLPRTSGAQRSAGTVIPASQARPGDLVWWPGHVGIYTGNGQHIAARNPAAGTYEGPVYGNPTYVRVG</sequence>
<name>A0ABT9NCD6_9ACTO</name>
<dbReference type="GO" id="GO:0016787">
    <property type="term" value="F:hydrolase activity"/>
    <property type="evidence" value="ECO:0007669"/>
    <property type="project" value="UniProtKB-KW"/>
</dbReference>
<dbReference type="PANTHER" id="PTHR47053:SF1">
    <property type="entry name" value="MUREIN DD-ENDOPEPTIDASE MEPH-RELATED"/>
    <property type="match status" value="1"/>
</dbReference>
<dbReference type="InterPro" id="IPR038765">
    <property type="entry name" value="Papain-like_cys_pep_sf"/>
</dbReference>
<dbReference type="Gene3D" id="3.90.1720.10">
    <property type="entry name" value="endopeptidase domain like (from Nostoc punctiforme)"/>
    <property type="match status" value="1"/>
</dbReference>
<evidence type="ECO:0000256" key="2">
    <source>
        <dbReference type="ARBA" id="ARBA00022670"/>
    </source>
</evidence>
<dbReference type="SUPFAM" id="SSF54001">
    <property type="entry name" value="Cysteine proteinases"/>
    <property type="match status" value="1"/>
</dbReference>
<dbReference type="PANTHER" id="PTHR47053">
    <property type="entry name" value="MUREIN DD-ENDOPEPTIDASE MEPH-RELATED"/>
    <property type="match status" value="1"/>
</dbReference>
<comment type="similarity">
    <text evidence="1">Belongs to the peptidase C40 family.</text>
</comment>
<evidence type="ECO:0000259" key="6">
    <source>
        <dbReference type="PROSITE" id="PS51935"/>
    </source>
</evidence>
<evidence type="ECO:0000313" key="8">
    <source>
        <dbReference type="Proteomes" id="UP001235966"/>
    </source>
</evidence>
<dbReference type="InterPro" id="IPR051202">
    <property type="entry name" value="Peptidase_C40"/>
</dbReference>
<feature type="domain" description="NlpC/P60" evidence="6">
    <location>
        <begin position="138"/>
        <end position="248"/>
    </location>
</feature>
<protein>
    <submittedName>
        <fullName evidence="7">Cell wall-associated NlpC family hydrolase</fullName>
    </submittedName>
</protein>
<evidence type="ECO:0000256" key="3">
    <source>
        <dbReference type="ARBA" id="ARBA00022801"/>
    </source>
</evidence>
<feature type="region of interest" description="Disordered" evidence="5">
    <location>
        <begin position="88"/>
        <end position="135"/>
    </location>
</feature>
<evidence type="ECO:0000256" key="1">
    <source>
        <dbReference type="ARBA" id="ARBA00007074"/>
    </source>
</evidence>
<dbReference type="Proteomes" id="UP001235966">
    <property type="component" value="Unassembled WGS sequence"/>
</dbReference>
<keyword evidence="8" id="KW-1185">Reference proteome</keyword>
<evidence type="ECO:0000256" key="5">
    <source>
        <dbReference type="SAM" id="MobiDB-lite"/>
    </source>
</evidence>
<gene>
    <name evidence="7" type="ORF">J2S49_001244</name>
</gene>
<dbReference type="InterPro" id="IPR000064">
    <property type="entry name" value="NLP_P60_dom"/>
</dbReference>
<dbReference type="EMBL" id="JAUSQW010000001">
    <property type="protein sequence ID" value="MDP9801168.1"/>
    <property type="molecule type" value="Genomic_DNA"/>
</dbReference>
<dbReference type="Pfam" id="PF00877">
    <property type="entry name" value="NLPC_P60"/>
    <property type="match status" value="1"/>
</dbReference>
<proteinExistence type="inferred from homology"/>
<keyword evidence="2" id="KW-0645">Protease</keyword>
<keyword evidence="4" id="KW-0788">Thiol protease</keyword>
<reference evidence="7 8" key="1">
    <citation type="submission" date="2023-07" db="EMBL/GenBank/DDBJ databases">
        <title>Sequencing the genomes of 1000 actinobacteria strains.</title>
        <authorList>
            <person name="Klenk H.-P."/>
        </authorList>
    </citation>
    <scope>NUCLEOTIDE SEQUENCE [LARGE SCALE GENOMIC DNA]</scope>
    <source>
        <strain evidence="7 8">DSM 102162</strain>
    </source>
</reference>
<feature type="compositionally biased region" description="Low complexity" evidence="5">
    <location>
        <begin position="106"/>
        <end position="134"/>
    </location>
</feature>
<dbReference type="PROSITE" id="PS51935">
    <property type="entry name" value="NLPC_P60"/>
    <property type="match status" value="1"/>
</dbReference>
<evidence type="ECO:0000256" key="4">
    <source>
        <dbReference type="ARBA" id="ARBA00022807"/>
    </source>
</evidence>
<organism evidence="7 8">
    <name type="scientific">Arcanobacterium wilhelmae</name>
    <dbReference type="NCBI Taxonomy" id="1803177"/>
    <lineage>
        <taxon>Bacteria</taxon>
        <taxon>Bacillati</taxon>
        <taxon>Actinomycetota</taxon>
        <taxon>Actinomycetes</taxon>
        <taxon>Actinomycetales</taxon>
        <taxon>Actinomycetaceae</taxon>
        <taxon>Arcanobacterium</taxon>
    </lineage>
</organism>
<evidence type="ECO:0000313" key="7">
    <source>
        <dbReference type="EMBL" id="MDP9801168.1"/>
    </source>
</evidence>
<keyword evidence="3 7" id="KW-0378">Hydrolase</keyword>
<comment type="caution">
    <text evidence="7">The sequence shown here is derived from an EMBL/GenBank/DDBJ whole genome shotgun (WGS) entry which is preliminary data.</text>
</comment>